<protein>
    <recommendedName>
        <fullName evidence="3">F-box domain-containing protein</fullName>
    </recommendedName>
</protein>
<evidence type="ECO:0000256" key="2">
    <source>
        <dbReference type="SAM" id="MobiDB-lite"/>
    </source>
</evidence>
<keyword evidence="1" id="KW-0175">Coiled coil</keyword>
<evidence type="ECO:0000313" key="4">
    <source>
        <dbReference type="EMBL" id="CAE6436613.1"/>
    </source>
</evidence>
<dbReference type="InterPro" id="IPR036047">
    <property type="entry name" value="F-box-like_dom_sf"/>
</dbReference>
<feature type="coiled-coil region" evidence="1">
    <location>
        <begin position="187"/>
        <end position="214"/>
    </location>
</feature>
<dbReference type="Pfam" id="PF00646">
    <property type="entry name" value="F-box"/>
    <property type="match status" value="1"/>
</dbReference>
<comment type="caution">
    <text evidence="4">The sequence shown here is derived from an EMBL/GenBank/DDBJ whole genome shotgun (WGS) entry which is preliminary data.</text>
</comment>
<dbReference type="Proteomes" id="UP000663861">
    <property type="component" value="Unassembled WGS sequence"/>
</dbReference>
<accession>A0A8H2XWN8</accession>
<reference evidence="4" key="1">
    <citation type="submission" date="2021-01" db="EMBL/GenBank/DDBJ databases">
        <authorList>
            <person name="Kaushik A."/>
        </authorList>
    </citation>
    <scope>NUCLEOTIDE SEQUENCE</scope>
    <source>
        <strain evidence="4">AG4-RS23</strain>
    </source>
</reference>
<gene>
    <name evidence="4" type="ORF">RDB_LOCUS33068</name>
</gene>
<dbReference type="AlphaFoldDB" id="A0A8H2XWN8"/>
<dbReference type="InterPro" id="IPR001810">
    <property type="entry name" value="F-box_dom"/>
</dbReference>
<dbReference type="EMBL" id="CAJMWY010000511">
    <property type="protein sequence ID" value="CAE6436613.1"/>
    <property type="molecule type" value="Genomic_DNA"/>
</dbReference>
<evidence type="ECO:0000256" key="1">
    <source>
        <dbReference type="SAM" id="Coils"/>
    </source>
</evidence>
<proteinExistence type="predicted"/>
<evidence type="ECO:0000259" key="3">
    <source>
        <dbReference type="PROSITE" id="PS50181"/>
    </source>
</evidence>
<organism evidence="4 5">
    <name type="scientific">Rhizoctonia solani</name>
    <dbReference type="NCBI Taxonomy" id="456999"/>
    <lineage>
        <taxon>Eukaryota</taxon>
        <taxon>Fungi</taxon>
        <taxon>Dikarya</taxon>
        <taxon>Basidiomycota</taxon>
        <taxon>Agaricomycotina</taxon>
        <taxon>Agaricomycetes</taxon>
        <taxon>Cantharellales</taxon>
        <taxon>Ceratobasidiaceae</taxon>
        <taxon>Rhizoctonia</taxon>
    </lineage>
</organism>
<dbReference type="SUPFAM" id="SSF81383">
    <property type="entry name" value="F-box domain"/>
    <property type="match status" value="1"/>
</dbReference>
<dbReference type="CDD" id="cd09917">
    <property type="entry name" value="F-box_SF"/>
    <property type="match status" value="1"/>
</dbReference>
<feature type="domain" description="F-box" evidence="3">
    <location>
        <begin position="50"/>
        <end position="99"/>
    </location>
</feature>
<evidence type="ECO:0000313" key="5">
    <source>
        <dbReference type="Proteomes" id="UP000663861"/>
    </source>
</evidence>
<feature type="region of interest" description="Disordered" evidence="2">
    <location>
        <begin position="1"/>
        <end position="24"/>
    </location>
</feature>
<name>A0A8H2XWN8_9AGAM</name>
<dbReference type="PROSITE" id="PS50181">
    <property type="entry name" value="FBOX"/>
    <property type="match status" value="1"/>
</dbReference>
<feature type="compositionally biased region" description="Basic and acidic residues" evidence="2">
    <location>
        <begin position="11"/>
        <end position="22"/>
    </location>
</feature>
<dbReference type="SMART" id="SM00256">
    <property type="entry name" value="FBOX"/>
    <property type="match status" value="1"/>
</dbReference>
<sequence length="244" mass="28138">MAGIRASAHHSTRENMARESETCKIPPRKIRRTVVEPTTRQLRKRRTSKLNMFLRIPMEIFAEIASHLFPIDLIALSRTSKLFRSLLMRRSSRHIWTDAMDNMPGLPPCPPDMSEPRYLSLLFTKNCTVRFIRFGLVHLRCILGLYRGAAERSKVGCMKSSGFDFVHHVAMFSPKGQWSKRGPPRIVYASKEQANEAQKKLEKLRRAKDQEQLDAWIGERQGANDARRMEASAIREFLRTSGWA</sequence>